<feature type="domain" description="AMP-dependent synthetase/ligase" evidence="3">
    <location>
        <begin position="9"/>
        <end position="102"/>
    </location>
</feature>
<protein>
    <recommendedName>
        <fullName evidence="1">Putative long chain fatty acid-CoA ligase VraA</fullName>
    </recommendedName>
    <alternativeName>
        <fullName evidence="2">Acyl-CoA synthetase</fullName>
    </alternativeName>
</protein>
<evidence type="ECO:0000313" key="4">
    <source>
        <dbReference type="EMBL" id="NJI01957.1"/>
    </source>
</evidence>
<dbReference type="GeneID" id="57690779"/>
<dbReference type="InterPro" id="IPR045851">
    <property type="entry name" value="AMP-bd_C_sf"/>
</dbReference>
<dbReference type="InterPro" id="IPR020845">
    <property type="entry name" value="AMP-binding_CS"/>
</dbReference>
<dbReference type="InterPro" id="IPR042099">
    <property type="entry name" value="ANL_N_sf"/>
</dbReference>
<dbReference type="Proteomes" id="UP000646308">
    <property type="component" value="Unassembled WGS sequence"/>
</dbReference>
<dbReference type="PANTHER" id="PTHR43767:SF10">
    <property type="entry name" value="SURFACTIN SYNTHASE SUBUNIT 1"/>
    <property type="match status" value="1"/>
</dbReference>
<dbReference type="PROSITE" id="PS00455">
    <property type="entry name" value="AMP_BINDING"/>
    <property type="match status" value="1"/>
</dbReference>
<evidence type="ECO:0000313" key="5">
    <source>
        <dbReference type="Proteomes" id="UP000646308"/>
    </source>
</evidence>
<accession>A0A2T4MFU2</accession>
<comment type="caution">
    <text evidence="4">The sequence shown here is derived from an EMBL/GenBank/DDBJ whole genome shotgun (WGS) entry which is preliminary data.</text>
</comment>
<evidence type="ECO:0000256" key="2">
    <source>
        <dbReference type="ARBA" id="ARBA00032875"/>
    </source>
</evidence>
<name>A0A2T4MFU2_9STAP</name>
<dbReference type="InterPro" id="IPR000873">
    <property type="entry name" value="AMP-dep_synth/lig_dom"/>
</dbReference>
<dbReference type="InterPro" id="IPR050237">
    <property type="entry name" value="ATP-dep_AMP-bd_enzyme"/>
</dbReference>
<evidence type="ECO:0000256" key="1">
    <source>
        <dbReference type="ARBA" id="ARBA00017625"/>
    </source>
</evidence>
<dbReference type="PANTHER" id="PTHR43767">
    <property type="entry name" value="LONG-CHAIN-FATTY-ACID--COA LIGASE"/>
    <property type="match status" value="1"/>
</dbReference>
<dbReference type="Gene3D" id="3.40.50.12780">
    <property type="entry name" value="N-terminal domain of ligase-like"/>
    <property type="match status" value="1"/>
</dbReference>
<dbReference type="AlphaFoldDB" id="A0A2T4MFU2"/>
<organism evidence="4 5">
    <name type="scientific">Staphylococcus agnetis</name>
    <dbReference type="NCBI Taxonomy" id="985762"/>
    <lineage>
        <taxon>Bacteria</taxon>
        <taxon>Bacillati</taxon>
        <taxon>Bacillota</taxon>
        <taxon>Bacilli</taxon>
        <taxon>Bacillales</taxon>
        <taxon>Staphylococcaceae</taxon>
        <taxon>Staphylococcus</taxon>
    </lineage>
</organism>
<reference evidence="4" key="1">
    <citation type="submission" date="2019-11" db="EMBL/GenBank/DDBJ databases">
        <title>Whole genome comparisons of Staphylococcus agnetis isolates from cattle and chickens.</title>
        <authorList>
            <person name="Rhoads D."/>
            <person name="Shwani A."/>
            <person name="Adkins P."/>
            <person name="Calcutt M."/>
            <person name="Middleton J."/>
        </authorList>
    </citation>
    <scope>NUCLEOTIDE SEQUENCE</scope>
    <source>
        <strain evidence="4">1387</strain>
    </source>
</reference>
<evidence type="ECO:0000259" key="3">
    <source>
        <dbReference type="Pfam" id="PF00501"/>
    </source>
</evidence>
<feature type="domain" description="AMP-dependent synthetase/ligase" evidence="3">
    <location>
        <begin position="121"/>
        <end position="319"/>
    </location>
</feature>
<dbReference type="Pfam" id="PF00501">
    <property type="entry name" value="AMP-binding"/>
    <property type="match status" value="2"/>
</dbReference>
<proteinExistence type="predicted"/>
<dbReference type="EMBL" id="WMFL01000056">
    <property type="protein sequence ID" value="NJI01957.1"/>
    <property type="molecule type" value="Genomic_DNA"/>
</dbReference>
<dbReference type="Gene3D" id="3.30.300.30">
    <property type="match status" value="1"/>
</dbReference>
<dbReference type="RefSeq" id="WP_107368304.1">
    <property type="nucleotide sequence ID" value="NZ_CP045927.1"/>
</dbReference>
<sequence length="452" mass="51250">MAQLLERIETYATCQPHAIAIHIDDERIDYKHLQQQLEQKAMQLPDACKGQRVGLSFNRIQDFVVHYLAVLHKGGIPCVIDPKWTEARLHALYERYHIGFVLNESGIEATSYQCDTQTRPLLHIGFTSGTTGLPKAFYRNEASWIASFEQNDALIEKTLDERCTLVALGPYAHSLTLYVMIYALFYGRTFLGQNNYNIQQCATRIASLHTPCILFLVPTMVYDWVRHAHQNSNVTHVFISGDKLSSSLHQQLKAQLPLATIDEFFGTSEASFISVNRNQTAPLNSVGTIFPNVDIHIDQPDVNGVGKLFVHSAMAFQGYVGQTPSMWIQTGDYARVEHDVLYLHGRIEDMMIIGGRNVYPSVVEHYIKKLKGIEDVIIVKQPHSKFGELAVALYIGACTFHYQTMRQQLAKVLTRYEIPSKFIRVTTLPYTSSGKVSRRLAQQKYESGDFDE</sequence>
<dbReference type="SUPFAM" id="SSF56801">
    <property type="entry name" value="Acetyl-CoA synthetase-like"/>
    <property type="match status" value="1"/>
</dbReference>
<gene>
    <name evidence="4" type="ORF">GLV84_03665</name>
</gene>